<dbReference type="RefSeq" id="WP_013783693.1">
    <property type="nucleotide sequence ID" value="NC_015554.1"/>
</dbReference>
<dbReference type="EMBL" id="CP002339">
    <property type="protein sequence ID" value="AEF02753.1"/>
    <property type="molecule type" value="Genomic_DNA"/>
</dbReference>
<feature type="transmembrane region" description="Helical" evidence="2">
    <location>
        <begin position="654"/>
        <end position="674"/>
    </location>
</feature>
<protein>
    <submittedName>
        <fullName evidence="3">Uncharacterized protein</fullName>
    </submittedName>
</protein>
<keyword evidence="4" id="KW-1185">Reference proteome</keyword>
<name>F5ZCK4_ALTNA</name>
<evidence type="ECO:0000256" key="2">
    <source>
        <dbReference type="SAM" id="Phobius"/>
    </source>
</evidence>
<dbReference type="HOGENOM" id="CLU_250121_0_0_6"/>
<evidence type="ECO:0000256" key="1">
    <source>
        <dbReference type="SAM" id="MobiDB-lite"/>
    </source>
</evidence>
<sequence length="1472" mass="167766">MHTGRHEALKRYSLLLLIAILVGSAYYFLRIQQNEIQQNHGYLRQLNEAGKSLQQSIDMLLTSVKEEFKPQETKNESGNESHNSNEKVSEFKKRISSNENFKHLVIVNSTTKNEVENDVSTEEPTRVEANKVNSEFDAKSRIFKVHVAHNTVTVPIADLISNHLSPFPLLVISDENGEVIAEKRHSNFAKALSDLRFSNVEELLGKQENNETGSKGNLKASDSVDRQIAGLYLRVYRQPITITGLNTGGEDDATTLYLLAFVEKKEVVLNNLKIGNNTALWIVLFLTLLVATLPILKIQYCAPTYSYTRSDVTQCILGLFILVGVATIAISDQLFFRYWLQQKTLDSTHIHKMISSDFDKELSELLLLDSRYFKRSQSDVISGCVDSGGSENSVNVTDLLNCSLINEQSVADTSAYFIENWFLLGKSGVVSRYKENRPDMIFRPHKNLHNFKKTPLNEREYYKRAWNGGLWRLDIQLVGKFHYNTTRRKVCCEKLLESTNAIPQQFFIERIRNIDDARFNSQLVFEHIDKDGENGTGEITKRVSSIGTLLTSLNQRVMPKNIGYAVIDQVGKVLYHSNEERSLVENFVAENGHDLQLLTTLSNLQNIDIDQPAQLQLDYGGEEHSMVIGPLHSTIPEWALVVFYNQEEASQVNMLLVFLAVILYLTLLIPLVLISRYISSQGVWARLFHYQYDDENTAIPNPNSTTPNANVIGGERKTYRWLALWIWSACAMQIFTIGIIDTVIPRLAFLSFTLTFMLIILQFIFVPVEIEGKKLSLKALAWRYVSTPGLLVRMPFFIPLVCFASLSLLLLSGVFTNTENSHVSHSSYDSLFFPLLGIGLFLFSTCLMWIKSVREGIAVQSDKKPSSLSELSSRVPNSYIWYLAGCIYLVTVVPTVLLVNSVNSYMLEGQATFQNQHLLEMQQHVSLESQQYRALMYQEPLSARDGLPAANPEIPFKTIFPALERENWVTLDKAKDYSSVLNNNTDTFINAIVSSLALQTDSAAEYRFKAGTDIKTTSNHILHYSSQRFMRSSSAFYILPVLMITAVFVFSVFCAALLLISRKLLGEHIFDSYRLRPPSEAEDSEYIWKQLTPQHSERMQVQFISQLSQSDLENAFLAHEYTIFENKVGDIQDWLTRVKEPDFDKILKIDELENTPTIILKGLNKALLDHAERDAAFELIQTLQKHKCHLILVSEMSPMQLLSHAESFPAFETQHLPSKNELWQWSKLLRSFYIHYYWVASKKNTLTTSPTAFSVLAHESTYWPDLLDVQRAFLIYHLEIKLKRSAENIDAVLSALNGVNVAHLKEVQHALKLDNYWSPQQIVEFFVHHARPAYRMRWEQCTTNERLILLQLAQGAKLNPASAEIIGHLQRRGLIYRDCGWHLVNESFRQFVMSAESAKHIEVWLKETRSSIWHNLRPPLFMLVGLLFLLVIFSANIAFDSIITTLAAVLGVLPMLITNLSSLRTLEILPKD</sequence>
<dbReference type="eggNOG" id="ENOG502Z7NM">
    <property type="taxonomic scope" value="Bacteria"/>
</dbReference>
<proteinExistence type="predicted"/>
<keyword evidence="2" id="KW-1133">Transmembrane helix</keyword>
<accession>F5ZCK4</accession>
<feature type="transmembrane region" description="Helical" evidence="2">
    <location>
        <begin position="278"/>
        <end position="296"/>
    </location>
</feature>
<keyword evidence="2" id="KW-0812">Transmembrane</keyword>
<gene>
    <name evidence="3" type="ordered locus">ambt_06080</name>
</gene>
<feature type="transmembrane region" description="Helical" evidence="2">
    <location>
        <begin position="721"/>
        <end position="740"/>
    </location>
</feature>
<feature type="transmembrane region" description="Helical" evidence="2">
    <location>
        <begin position="1445"/>
        <end position="1463"/>
    </location>
</feature>
<evidence type="ECO:0000313" key="4">
    <source>
        <dbReference type="Proteomes" id="UP000000683"/>
    </source>
</evidence>
<feature type="transmembrane region" description="Helical" evidence="2">
    <location>
        <begin position="316"/>
        <end position="340"/>
    </location>
</feature>
<keyword evidence="2" id="KW-0472">Membrane</keyword>
<reference evidence="3 4" key="1">
    <citation type="journal article" date="2011" name="J. Bacteriol.">
        <title>Complete genome sequence of the polycyclic aromatic hydrocarbon-degrading bacterium Alteromonas sp. strain SN2.</title>
        <authorList>
            <person name="Jin H.M."/>
            <person name="Jeong H."/>
            <person name="Moon E.J."/>
            <person name="Math R.K."/>
            <person name="Lee K."/>
            <person name="Kim H.J."/>
            <person name="Jeon C.O."/>
            <person name="Oh T.K."/>
            <person name="Kim J.F."/>
        </authorList>
    </citation>
    <scope>NUCLEOTIDE SEQUENCE [LARGE SCALE GENOMIC DNA]</scope>
    <source>
        <strain evidence="4">JCM 17741 / KACC 18427 / KCTC 11700BP / SN2</strain>
    </source>
</reference>
<feature type="transmembrane region" description="Helical" evidence="2">
    <location>
        <begin position="790"/>
        <end position="811"/>
    </location>
</feature>
<dbReference type="Proteomes" id="UP000000683">
    <property type="component" value="Chromosome"/>
</dbReference>
<organism evidence="3 4">
    <name type="scientific">Alteromonas naphthalenivorans</name>
    <dbReference type="NCBI Taxonomy" id="715451"/>
    <lineage>
        <taxon>Bacteria</taxon>
        <taxon>Pseudomonadati</taxon>
        <taxon>Pseudomonadota</taxon>
        <taxon>Gammaproteobacteria</taxon>
        <taxon>Alteromonadales</taxon>
        <taxon>Alteromonadaceae</taxon>
        <taxon>Alteromonas/Salinimonas group</taxon>
        <taxon>Alteromonas</taxon>
    </lineage>
</organism>
<feature type="transmembrane region" description="Helical" evidence="2">
    <location>
        <begin position="12"/>
        <end position="29"/>
    </location>
</feature>
<dbReference type="KEGG" id="alt:ambt_06080"/>
<feature type="transmembrane region" description="Helical" evidence="2">
    <location>
        <begin position="746"/>
        <end position="770"/>
    </location>
</feature>
<feature type="region of interest" description="Disordered" evidence="1">
    <location>
        <begin position="68"/>
        <end position="90"/>
    </location>
</feature>
<dbReference type="OrthoDB" id="7481928at2"/>
<evidence type="ECO:0000313" key="3">
    <source>
        <dbReference type="EMBL" id="AEF02753.1"/>
    </source>
</evidence>
<feature type="transmembrane region" description="Helical" evidence="2">
    <location>
        <begin position="1035"/>
        <end position="1060"/>
    </location>
</feature>
<feature type="transmembrane region" description="Helical" evidence="2">
    <location>
        <begin position="831"/>
        <end position="850"/>
    </location>
</feature>
<feature type="transmembrane region" description="Helical" evidence="2">
    <location>
        <begin position="1420"/>
        <end position="1439"/>
    </location>
</feature>
<feature type="transmembrane region" description="Helical" evidence="2">
    <location>
        <begin position="879"/>
        <end position="899"/>
    </location>
</feature>